<dbReference type="EMBL" id="CM047898">
    <property type="protein sequence ID" value="KAJ0104530.1"/>
    <property type="molecule type" value="Genomic_DNA"/>
</dbReference>
<proteinExistence type="predicted"/>
<name>A0ACC1BX96_9ROSI</name>
<gene>
    <name evidence="1" type="ORF">Patl1_18684</name>
</gene>
<comment type="caution">
    <text evidence="1">The sequence shown here is derived from an EMBL/GenBank/DDBJ whole genome shotgun (WGS) entry which is preliminary data.</text>
</comment>
<reference evidence="2" key="1">
    <citation type="journal article" date="2023" name="G3 (Bethesda)">
        <title>Genome assembly and association tests identify interacting loci associated with vigor, precocity, and sex in interspecific pistachio rootstocks.</title>
        <authorList>
            <person name="Palmer W."/>
            <person name="Jacygrad E."/>
            <person name="Sagayaradj S."/>
            <person name="Cavanaugh K."/>
            <person name="Han R."/>
            <person name="Bertier L."/>
            <person name="Beede B."/>
            <person name="Kafkas S."/>
            <person name="Golino D."/>
            <person name="Preece J."/>
            <person name="Michelmore R."/>
        </authorList>
    </citation>
    <scope>NUCLEOTIDE SEQUENCE [LARGE SCALE GENOMIC DNA]</scope>
</reference>
<dbReference type="Proteomes" id="UP001164250">
    <property type="component" value="Chromosome 2"/>
</dbReference>
<accession>A0ACC1BX96</accession>
<protein>
    <submittedName>
        <fullName evidence="1">Uncharacterized protein</fullName>
    </submittedName>
</protein>
<sequence>MKLKIWKEQPLVRHRSRHMSSGSVELPKEAGVIEASSPSSPGQHDISDLPQHNGNAFPDEWGGISSEEHDEAVMLEAAMFGGIPESGYNYPYAPHQFMRPDGSFTRRTPRPPSPSLEAQRLIREQQDDEYLASLQADREKELKAREEAEARRLEEEEARKAALEEEKRKEEETRRKMEEEQEYERQLAAKEASLPQEPSADDENAVTLLVKMPDGSRRGRRFLKSNKLQSLFDFIDVGRGVKAGTYRLVRPYPRRAFSDGESGLTLNELGLTSRQEALFLELI</sequence>
<keyword evidence="2" id="KW-1185">Reference proteome</keyword>
<evidence type="ECO:0000313" key="1">
    <source>
        <dbReference type="EMBL" id="KAJ0104530.1"/>
    </source>
</evidence>
<evidence type="ECO:0000313" key="2">
    <source>
        <dbReference type="Proteomes" id="UP001164250"/>
    </source>
</evidence>
<organism evidence="1 2">
    <name type="scientific">Pistacia atlantica</name>
    <dbReference type="NCBI Taxonomy" id="434234"/>
    <lineage>
        <taxon>Eukaryota</taxon>
        <taxon>Viridiplantae</taxon>
        <taxon>Streptophyta</taxon>
        <taxon>Embryophyta</taxon>
        <taxon>Tracheophyta</taxon>
        <taxon>Spermatophyta</taxon>
        <taxon>Magnoliopsida</taxon>
        <taxon>eudicotyledons</taxon>
        <taxon>Gunneridae</taxon>
        <taxon>Pentapetalae</taxon>
        <taxon>rosids</taxon>
        <taxon>malvids</taxon>
        <taxon>Sapindales</taxon>
        <taxon>Anacardiaceae</taxon>
        <taxon>Pistacia</taxon>
    </lineage>
</organism>